<dbReference type="PANTHER" id="PTHR43236">
    <property type="entry name" value="ANTITOXIN HIGA1"/>
    <property type="match status" value="1"/>
</dbReference>
<reference evidence="2 3" key="1">
    <citation type="submission" date="2008-03" db="EMBL/GenBank/DDBJ databases">
        <title>Sequencing of the draft genome and assembly of Burkholderia graminis C4D1M.</title>
        <authorList>
            <consortium name="US DOE Joint Genome Institute (JGI-PGF)"/>
            <person name="Copeland A."/>
            <person name="Lucas S."/>
            <person name="Lapidus A."/>
            <person name="Glavina del Rio T."/>
            <person name="Dalin E."/>
            <person name="Tice H."/>
            <person name="Bruce D."/>
            <person name="Goodwin L."/>
            <person name="Pitluck S."/>
            <person name="Larimer F."/>
            <person name="Land M.L."/>
            <person name="Hauser L."/>
            <person name="Tiedje J."/>
            <person name="Richardson P."/>
        </authorList>
    </citation>
    <scope>NUCLEOTIDE SEQUENCE [LARGE SCALE GENOMIC DNA]</scope>
    <source>
        <strain evidence="3">ATCC 700544 / DSM 17151 / LMG 18924 / NCIMB 13744 / C4D1M</strain>
    </source>
</reference>
<gene>
    <name evidence="2" type="ORF">BgramDRAFT_4028</name>
</gene>
<keyword evidence="3" id="KW-1185">Reference proteome</keyword>
<name>B1G3T4_PARG4</name>
<sequence>MRAEAEFAPMWAVPPGHTISDLMQSRGIASARMAHSVDMSDEDFDSLLQGKCALTAHIAARLAADLGGSAGFWLSREEQYREQLAELADSVDPEGDECQAWLRSLPLRQMQEFGWVEPTRDKREKLRRCLEFFDVPNLDAWRRTYSDTKGAAAFRTSATFEEDEVATAAWLRRGELEAEKIACKKWSPALFESQLSKIRALTNIPNPSEFLPKLQQLCAEAGVAVVVVKAPKGCRASGATFFGGPDKAVLLLSFRYLSDDQFWFSFFHEAGHLVLHWDADLMILETSDGPMSPQEDEANKFATEQLIPLHLQARLPTASKSLKGIMRLARDAGVSYGIVVGQMQFRGLVSQKIYNNLKNRYKWNAV</sequence>
<dbReference type="Gene3D" id="1.10.10.2910">
    <property type="match status" value="1"/>
</dbReference>
<proteinExistence type="predicted"/>
<dbReference type="PANTHER" id="PTHR43236:SF1">
    <property type="entry name" value="BLL7220 PROTEIN"/>
    <property type="match status" value="1"/>
</dbReference>
<dbReference type="AlphaFoldDB" id="B1G3T4"/>
<organism evidence="2 3">
    <name type="scientific">Paraburkholderia graminis (strain ATCC 700544 / DSM 17151 / LMG 18924 / NCIMB 13744 / C4D1M)</name>
    <dbReference type="NCBI Taxonomy" id="396598"/>
    <lineage>
        <taxon>Bacteria</taxon>
        <taxon>Pseudomonadati</taxon>
        <taxon>Pseudomonadota</taxon>
        <taxon>Betaproteobacteria</taxon>
        <taxon>Burkholderiales</taxon>
        <taxon>Burkholderiaceae</taxon>
        <taxon>Paraburkholderia</taxon>
    </lineage>
</organism>
<dbReference type="Proteomes" id="UP000005045">
    <property type="component" value="Unassembled WGS sequence"/>
</dbReference>
<dbReference type="Pfam" id="PF06114">
    <property type="entry name" value="Peptidase_M78"/>
    <property type="match status" value="1"/>
</dbReference>
<dbReference type="InterPro" id="IPR010982">
    <property type="entry name" value="Lambda_DNA-bd_dom_sf"/>
</dbReference>
<protein>
    <recommendedName>
        <fullName evidence="1">IrrE N-terminal-like domain-containing protein</fullName>
    </recommendedName>
</protein>
<accession>B1G3T4</accession>
<dbReference type="GO" id="GO:0003677">
    <property type="term" value="F:DNA binding"/>
    <property type="evidence" value="ECO:0007669"/>
    <property type="project" value="InterPro"/>
</dbReference>
<comment type="caution">
    <text evidence="2">The sequence shown here is derived from an EMBL/GenBank/DDBJ whole genome shotgun (WGS) entry which is preliminary data.</text>
</comment>
<dbReference type="InterPro" id="IPR010359">
    <property type="entry name" value="IrrE_HExxH"/>
</dbReference>
<dbReference type="EMBL" id="ABLD01000012">
    <property type="protein sequence ID" value="EDT09306.1"/>
    <property type="molecule type" value="Genomic_DNA"/>
</dbReference>
<evidence type="ECO:0000259" key="1">
    <source>
        <dbReference type="Pfam" id="PF06114"/>
    </source>
</evidence>
<dbReference type="OrthoDB" id="9796786at2"/>
<dbReference type="Gene3D" id="1.10.260.40">
    <property type="entry name" value="lambda repressor-like DNA-binding domains"/>
    <property type="match status" value="1"/>
</dbReference>
<dbReference type="InterPro" id="IPR052345">
    <property type="entry name" value="Rad_response_metalloprotease"/>
</dbReference>
<dbReference type="SUPFAM" id="SSF47413">
    <property type="entry name" value="lambda repressor-like DNA-binding domains"/>
    <property type="match status" value="1"/>
</dbReference>
<dbReference type="RefSeq" id="WP_006050595.1">
    <property type="nucleotide sequence ID" value="NZ_ABLD01000012.1"/>
</dbReference>
<evidence type="ECO:0000313" key="3">
    <source>
        <dbReference type="Proteomes" id="UP000005045"/>
    </source>
</evidence>
<feature type="domain" description="IrrE N-terminal-like" evidence="1">
    <location>
        <begin position="247"/>
        <end position="339"/>
    </location>
</feature>
<evidence type="ECO:0000313" key="2">
    <source>
        <dbReference type="EMBL" id="EDT09306.1"/>
    </source>
</evidence>